<feature type="transmembrane region" description="Helical" evidence="1">
    <location>
        <begin position="120"/>
        <end position="136"/>
    </location>
</feature>
<keyword evidence="1" id="KW-1133">Transmembrane helix</keyword>
<evidence type="ECO:0008006" key="4">
    <source>
        <dbReference type="Google" id="ProtNLM"/>
    </source>
</evidence>
<feature type="transmembrane region" description="Helical" evidence="1">
    <location>
        <begin position="20"/>
        <end position="41"/>
    </location>
</feature>
<dbReference type="Proteomes" id="UP001500582">
    <property type="component" value="Unassembled WGS sequence"/>
</dbReference>
<name>A0ABP8FRD9_9SPHI</name>
<dbReference type="EMBL" id="BAABFT010000001">
    <property type="protein sequence ID" value="GAA4309370.1"/>
    <property type="molecule type" value="Genomic_DNA"/>
</dbReference>
<accession>A0ABP8FRD9</accession>
<sequence length="165" mass="18425">MRQTQPLPQTPKNFIQSVTIIHLALALGQVLFIAVCLFLTQSTAINITDTSEIFLIIVPVMTTSLFFISSYLYNKQLAAGADGDLKKKALNYQTALIIRLALLEGPSLLSIVAYLLTGNFLYIIVSGVIILYFLYIRPSKANVLDAMELTYEQKLQFDKADEVMQ</sequence>
<gene>
    <name evidence="2" type="ORF">GCM10023149_03630</name>
</gene>
<reference evidence="3" key="1">
    <citation type="journal article" date="2019" name="Int. J. Syst. Evol. Microbiol.">
        <title>The Global Catalogue of Microorganisms (GCM) 10K type strain sequencing project: providing services to taxonomists for standard genome sequencing and annotation.</title>
        <authorList>
            <consortium name="The Broad Institute Genomics Platform"/>
            <consortium name="The Broad Institute Genome Sequencing Center for Infectious Disease"/>
            <person name="Wu L."/>
            <person name="Ma J."/>
        </authorList>
    </citation>
    <scope>NUCLEOTIDE SEQUENCE [LARGE SCALE GENOMIC DNA]</scope>
    <source>
        <strain evidence="3">JCM 17705</strain>
    </source>
</reference>
<keyword evidence="3" id="KW-1185">Reference proteome</keyword>
<comment type="caution">
    <text evidence="2">The sequence shown here is derived from an EMBL/GenBank/DDBJ whole genome shotgun (WGS) entry which is preliminary data.</text>
</comment>
<evidence type="ECO:0000256" key="1">
    <source>
        <dbReference type="SAM" id="Phobius"/>
    </source>
</evidence>
<evidence type="ECO:0000313" key="3">
    <source>
        <dbReference type="Proteomes" id="UP001500582"/>
    </source>
</evidence>
<organism evidence="2 3">
    <name type="scientific">Mucilaginibacter gynuensis</name>
    <dbReference type="NCBI Taxonomy" id="1302236"/>
    <lineage>
        <taxon>Bacteria</taxon>
        <taxon>Pseudomonadati</taxon>
        <taxon>Bacteroidota</taxon>
        <taxon>Sphingobacteriia</taxon>
        <taxon>Sphingobacteriales</taxon>
        <taxon>Sphingobacteriaceae</taxon>
        <taxon>Mucilaginibacter</taxon>
    </lineage>
</organism>
<dbReference type="RefSeq" id="WP_345209269.1">
    <property type="nucleotide sequence ID" value="NZ_BAABFT010000001.1"/>
</dbReference>
<protein>
    <recommendedName>
        <fullName evidence="4">MFS transporter</fullName>
    </recommendedName>
</protein>
<proteinExistence type="predicted"/>
<evidence type="ECO:0000313" key="2">
    <source>
        <dbReference type="EMBL" id="GAA4309370.1"/>
    </source>
</evidence>
<keyword evidence="1" id="KW-0812">Transmembrane</keyword>
<feature type="transmembrane region" description="Helical" evidence="1">
    <location>
        <begin position="53"/>
        <end position="73"/>
    </location>
</feature>
<keyword evidence="1" id="KW-0472">Membrane</keyword>